<dbReference type="PANTHER" id="PTHR42839:SF2">
    <property type="entry name" value="ISOCHORISMATE SYNTHASE ENTC"/>
    <property type="match status" value="1"/>
</dbReference>
<name>A0A1S1HT72_PROST</name>
<organism evidence="7 8">
    <name type="scientific">Providencia stuartii</name>
    <dbReference type="NCBI Taxonomy" id="588"/>
    <lineage>
        <taxon>Bacteria</taxon>
        <taxon>Pseudomonadati</taxon>
        <taxon>Pseudomonadota</taxon>
        <taxon>Gammaproteobacteria</taxon>
        <taxon>Enterobacterales</taxon>
        <taxon>Morganellaceae</taxon>
        <taxon>Providencia</taxon>
    </lineage>
</organism>
<dbReference type="AlphaFoldDB" id="A0A1S1HT72"/>
<comment type="catalytic activity">
    <reaction evidence="1">
        <text>chorismate = isochorismate</text>
        <dbReference type="Rhea" id="RHEA:18985"/>
        <dbReference type="ChEBI" id="CHEBI:29748"/>
        <dbReference type="ChEBI" id="CHEBI:29780"/>
        <dbReference type="EC" id="5.4.4.2"/>
    </reaction>
</comment>
<dbReference type="InterPro" id="IPR015890">
    <property type="entry name" value="Chorismate_C"/>
</dbReference>
<dbReference type="Proteomes" id="UP000179588">
    <property type="component" value="Unassembled WGS sequence"/>
</dbReference>
<dbReference type="PANTHER" id="PTHR42839">
    <property type="entry name" value="ISOCHORISMATE SYNTHASE ENTC"/>
    <property type="match status" value="1"/>
</dbReference>
<evidence type="ECO:0000259" key="6">
    <source>
        <dbReference type="Pfam" id="PF00425"/>
    </source>
</evidence>
<dbReference type="Pfam" id="PF00425">
    <property type="entry name" value="Chorismate_bind"/>
    <property type="match status" value="1"/>
</dbReference>
<keyword evidence="4" id="KW-0413">Isomerase</keyword>
<evidence type="ECO:0000256" key="5">
    <source>
        <dbReference type="ARBA" id="ARBA00041564"/>
    </source>
</evidence>
<evidence type="ECO:0000256" key="4">
    <source>
        <dbReference type="ARBA" id="ARBA00023235"/>
    </source>
</evidence>
<dbReference type="InterPro" id="IPR004561">
    <property type="entry name" value="IsoChor_synthase"/>
</dbReference>
<keyword evidence="8" id="KW-1185">Reference proteome</keyword>
<evidence type="ECO:0000313" key="8">
    <source>
        <dbReference type="Proteomes" id="UP000179588"/>
    </source>
</evidence>
<gene>
    <name evidence="7" type="ORF">A3Q29_15870</name>
</gene>
<dbReference type="OrthoDB" id="9806579at2"/>
<comment type="similarity">
    <text evidence="2">Belongs to the isochorismate synthase family.</text>
</comment>
<accession>A0A1S1HT72</accession>
<dbReference type="SUPFAM" id="SSF56322">
    <property type="entry name" value="ADC synthase"/>
    <property type="match status" value="1"/>
</dbReference>
<comment type="caution">
    <text evidence="7">The sequence shown here is derived from an EMBL/GenBank/DDBJ whole genome shotgun (WGS) entry which is preliminary data.</text>
</comment>
<dbReference type="NCBIfam" id="TIGR00543">
    <property type="entry name" value="isochor_syn"/>
    <property type="match status" value="1"/>
</dbReference>
<evidence type="ECO:0000256" key="3">
    <source>
        <dbReference type="ARBA" id="ARBA00012824"/>
    </source>
</evidence>
<evidence type="ECO:0000256" key="1">
    <source>
        <dbReference type="ARBA" id="ARBA00000799"/>
    </source>
</evidence>
<protein>
    <recommendedName>
        <fullName evidence="3">isochorismate synthase</fullName>
        <ecNumber evidence="3">5.4.4.2</ecNumber>
    </recommendedName>
    <alternativeName>
        <fullName evidence="5">Isochorismate mutase</fullName>
    </alternativeName>
</protein>
<evidence type="ECO:0000256" key="2">
    <source>
        <dbReference type="ARBA" id="ARBA00005297"/>
    </source>
</evidence>
<feature type="domain" description="Chorismate-utilising enzyme C-terminal" evidence="6">
    <location>
        <begin position="122"/>
        <end position="376"/>
    </location>
</feature>
<proteinExistence type="inferred from homology"/>
<sequence length="387" mass="43172">MEETLIEYEVDTLATLSPNSFLFTSPYQSFSTTGCFCQLTTPAKCGENLSSIFQKDLIAAFDAAKMAGITNPIIVGALPFNTDEPSTLFVPQSIKKIIEPFAESKGSKPNIQVSQRREYPNQQQFTSMVEQAISTMRTTLLDKVVLARLLDIVVTAPLECHYLLRRLISQNPTSYNFHVPLFDGSRLLGASPELLIRKQGHRFFSQPLAGSAPRNLDEQSDREISLRLYGSIKDHYEHQLVIQAMKALLYPRSHRLFFSEQPKLVSTPTLWHLATDIEGIAHSQENALSLACLLHPTPALNGFPYQLAKQFISQVEPFNRQLFGGIVGWCDHRGNGEWVVAIRCARIKQNYISLFAGAGIVPDSSPLSEWQETGAKLSTMLNVLGLN</sequence>
<dbReference type="GO" id="GO:0008909">
    <property type="term" value="F:isochorismate synthase activity"/>
    <property type="evidence" value="ECO:0007669"/>
    <property type="project" value="UniProtKB-EC"/>
</dbReference>
<dbReference type="RefSeq" id="WP_070926062.1">
    <property type="nucleotide sequence ID" value="NZ_VAUE01000031.1"/>
</dbReference>
<dbReference type="InterPro" id="IPR005801">
    <property type="entry name" value="ADC_synthase"/>
</dbReference>
<evidence type="ECO:0000313" key="7">
    <source>
        <dbReference type="EMBL" id="OHT25052.1"/>
    </source>
</evidence>
<reference evidence="7 8" key="1">
    <citation type="submission" date="2016-03" db="EMBL/GenBank/DDBJ databases">
        <title>Genome sequence of Providencia stuartii strain, isolated from the salivary glands of larval Lucilia sericata.</title>
        <authorList>
            <person name="Yuan Y."/>
            <person name="Zhang Y."/>
            <person name="Fu S."/>
            <person name="Crippen T.L."/>
            <person name="Visi D."/>
            <person name="Benbow M.E."/>
            <person name="Allen M."/>
            <person name="Tomberlin J.K."/>
            <person name="Sze S.-H."/>
            <person name="Tarone A.M."/>
        </authorList>
    </citation>
    <scope>NUCLEOTIDE SEQUENCE [LARGE SCALE GENOMIC DNA]</scope>
    <source>
        <strain evidence="7 8">Crippen</strain>
    </source>
</reference>
<dbReference type="EC" id="5.4.4.2" evidence="3"/>
<dbReference type="Gene3D" id="3.60.120.10">
    <property type="entry name" value="Anthranilate synthase"/>
    <property type="match status" value="1"/>
</dbReference>
<dbReference type="EMBL" id="LVIE01000079">
    <property type="protein sequence ID" value="OHT25052.1"/>
    <property type="molecule type" value="Genomic_DNA"/>
</dbReference>